<organism evidence="1 2">
    <name type="scientific">Vaccinium darrowii</name>
    <dbReference type="NCBI Taxonomy" id="229202"/>
    <lineage>
        <taxon>Eukaryota</taxon>
        <taxon>Viridiplantae</taxon>
        <taxon>Streptophyta</taxon>
        <taxon>Embryophyta</taxon>
        <taxon>Tracheophyta</taxon>
        <taxon>Spermatophyta</taxon>
        <taxon>Magnoliopsida</taxon>
        <taxon>eudicotyledons</taxon>
        <taxon>Gunneridae</taxon>
        <taxon>Pentapetalae</taxon>
        <taxon>asterids</taxon>
        <taxon>Ericales</taxon>
        <taxon>Ericaceae</taxon>
        <taxon>Vaccinioideae</taxon>
        <taxon>Vaccinieae</taxon>
        <taxon>Vaccinium</taxon>
    </lineage>
</organism>
<accession>A0ACB7XJD0</accession>
<gene>
    <name evidence="1" type="ORF">Vadar_021102</name>
</gene>
<proteinExistence type="predicted"/>
<name>A0ACB7XJD0_9ERIC</name>
<evidence type="ECO:0000313" key="1">
    <source>
        <dbReference type="EMBL" id="KAH7840752.1"/>
    </source>
</evidence>
<protein>
    <submittedName>
        <fullName evidence="1">Uncharacterized protein</fullName>
    </submittedName>
</protein>
<keyword evidence="2" id="KW-1185">Reference proteome</keyword>
<sequence>MACCIHQAFLISICFFTNLCSAGDPPVYFYNFVVSYMTAPPLGVPQLVIAINGEFPGPTINVTTNTNVVVNVRNKLDEDLLMTWAGIKQKGASWQEGYSAPIARVLRSGTGLTKSKSLTR</sequence>
<evidence type="ECO:0000313" key="2">
    <source>
        <dbReference type="Proteomes" id="UP000828048"/>
    </source>
</evidence>
<dbReference type="Proteomes" id="UP000828048">
    <property type="component" value="Chromosome 10"/>
</dbReference>
<reference evidence="1 2" key="1">
    <citation type="journal article" date="2021" name="Hortic Res">
        <title>High-quality reference genome and annotation aids understanding of berry development for evergreen blueberry (Vaccinium darrowii).</title>
        <authorList>
            <person name="Yu J."/>
            <person name="Hulse-Kemp A.M."/>
            <person name="Babiker E."/>
            <person name="Staton M."/>
        </authorList>
    </citation>
    <scope>NUCLEOTIDE SEQUENCE [LARGE SCALE GENOMIC DNA]</scope>
    <source>
        <strain evidence="2">cv. NJ 8807/NJ 8810</strain>
        <tissue evidence="1">Young leaf</tissue>
    </source>
</reference>
<dbReference type="EMBL" id="CM037160">
    <property type="protein sequence ID" value="KAH7840752.1"/>
    <property type="molecule type" value="Genomic_DNA"/>
</dbReference>
<comment type="caution">
    <text evidence="1">The sequence shown here is derived from an EMBL/GenBank/DDBJ whole genome shotgun (WGS) entry which is preliminary data.</text>
</comment>